<dbReference type="EMBL" id="JAPUUL010000722">
    <property type="protein sequence ID" value="KAJ8129568.1"/>
    <property type="molecule type" value="Genomic_DNA"/>
</dbReference>
<sequence length="230" mass="25209">MYSSTFVSITRTSSKTSSHTSSETVRTEEYCTWDWDSDTFSCSSWALTVDTPTPYTITTPTGGYETSEATPTSSLAFPDYTCTDLLCIVSVVSEYGFALCEATSTTDYGSPTVTWPWAESSTTAEPSTTSTSCDLFDFEDCSSFTTEPMPIPTPFWPTDEWPTIIWPTPTTDTELSPAETSSDCEAEATASTSAGYCDDDCYTSIDFTIIPEGPPTPYHVNYERVRFLGS</sequence>
<accession>A0ACC2JQL7</accession>
<gene>
    <name evidence="1" type="ORF">O1611_g4057</name>
</gene>
<dbReference type="Proteomes" id="UP001153332">
    <property type="component" value="Unassembled WGS sequence"/>
</dbReference>
<organism evidence="1 2">
    <name type="scientific">Lasiodiplodia mahajangana</name>
    <dbReference type="NCBI Taxonomy" id="1108764"/>
    <lineage>
        <taxon>Eukaryota</taxon>
        <taxon>Fungi</taxon>
        <taxon>Dikarya</taxon>
        <taxon>Ascomycota</taxon>
        <taxon>Pezizomycotina</taxon>
        <taxon>Dothideomycetes</taxon>
        <taxon>Dothideomycetes incertae sedis</taxon>
        <taxon>Botryosphaeriales</taxon>
        <taxon>Botryosphaeriaceae</taxon>
        <taxon>Lasiodiplodia</taxon>
    </lineage>
</organism>
<evidence type="ECO:0000313" key="1">
    <source>
        <dbReference type="EMBL" id="KAJ8129568.1"/>
    </source>
</evidence>
<comment type="caution">
    <text evidence="1">The sequence shown here is derived from an EMBL/GenBank/DDBJ whole genome shotgun (WGS) entry which is preliminary data.</text>
</comment>
<reference evidence="1" key="1">
    <citation type="submission" date="2022-12" db="EMBL/GenBank/DDBJ databases">
        <title>Genome Sequence of Lasiodiplodia mahajangana.</title>
        <authorList>
            <person name="Buettner E."/>
        </authorList>
    </citation>
    <scope>NUCLEOTIDE SEQUENCE</scope>
    <source>
        <strain evidence="1">VT137</strain>
    </source>
</reference>
<proteinExistence type="predicted"/>
<keyword evidence="2" id="KW-1185">Reference proteome</keyword>
<protein>
    <submittedName>
        <fullName evidence="1">Uncharacterized protein</fullName>
    </submittedName>
</protein>
<name>A0ACC2JQL7_9PEZI</name>
<evidence type="ECO:0000313" key="2">
    <source>
        <dbReference type="Proteomes" id="UP001153332"/>
    </source>
</evidence>